<dbReference type="EMBL" id="KN650266">
    <property type="protein sequence ID" value="KHN32242.1"/>
    <property type="molecule type" value="Genomic_DNA"/>
</dbReference>
<accession>A0A0B2RK93</accession>
<sequence>MVKEPPKVFVKGFYIGGTEEMLKVSEEGLLGDCFKACLGRGLGLFVRVVGT</sequence>
<reference evidence="1" key="1">
    <citation type="submission" date="2014-07" db="EMBL/GenBank/DDBJ databases">
        <title>Identification of a novel salt tolerance gene in wild soybean by whole-genome sequencing.</title>
        <authorList>
            <person name="Lam H.-M."/>
            <person name="Qi X."/>
            <person name="Li M.-W."/>
            <person name="Liu X."/>
            <person name="Xie M."/>
            <person name="Ni M."/>
            <person name="Xu X."/>
        </authorList>
    </citation>
    <scope>NUCLEOTIDE SEQUENCE [LARGE SCALE GENOMIC DNA]</scope>
    <source>
        <tissue evidence="1">Root</tissue>
    </source>
</reference>
<dbReference type="AlphaFoldDB" id="A0A0B2RK93"/>
<protein>
    <submittedName>
        <fullName evidence="1">Uncharacterized protein</fullName>
    </submittedName>
</protein>
<dbReference type="Proteomes" id="UP000053555">
    <property type="component" value="Unassembled WGS sequence"/>
</dbReference>
<evidence type="ECO:0000313" key="1">
    <source>
        <dbReference type="EMBL" id="KHN32242.1"/>
    </source>
</evidence>
<proteinExistence type="predicted"/>
<organism evidence="1">
    <name type="scientific">Glycine soja</name>
    <name type="common">Wild soybean</name>
    <dbReference type="NCBI Taxonomy" id="3848"/>
    <lineage>
        <taxon>Eukaryota</taxon>
        <taxon>Viridiplantae</taxon>
        <taxon>Streptophyta</taxon>
        <taxon>Embryophyta</taxon>
        <taxon>Tracheophyta</taxon>
        <taxon>Spermatophyta</taxon>
        <taxon>Magnoliopsida</taxon>
        <taxon>eudicotyledons</taxon>
        <taxon>Gunneridae</taxon>
        <taxon>Pentapetalae</taxon>
        <taxon>rosids</taxon>
        <taxon>fabids</taxon>
        <taxon>Fabales</taxon>
        <taxon>Fabaceae</taxon>
        <taxon>Papilionoideae</taxon>
        <taxon>50 kb inversion clade</taxon>
        <taxon>NPAAA clade</taxon>
        <taxon>indigoferoid/millettioid clade</taxon>
        <taxon>Phaseoleae</taxon>
        <taxon>Glycine</taxon>
        <taxon>Glycine subgen. Soja</taxon>
    </lineage>
</organism>
<gene>
    <name evidence="1" type="ORF">glysoja_039268</name>
</gene>
<name>A0A0B2RK93_GLYSO</name>